<dbReference type="EMBL" id="OCTN01000008">
    <property type="protein sequence ID" value="SOH95129.1"/>
    <property type="molecule type" value="Genomic_DNA"/>
</dbReference>
<dbReference type="Gene3D" id="1.10.10.10">
    <property type="entry name" value="Winged helix-like DNA-binding domain superfamily/Winged helix DNA-binding domain"/>
    <property type="match status" value="1"/>
</dbReference>
<dbReference type="PRINTS" id="PR00038">
    <property type="entry name" value="HTHLUXR"/>
</dbReference>
<dbReference type="AlphaFoldDB" id="A0A2C9CXG4"/>
<organism evidence="5 6">
    <name type="scientific">Pontivivens marinum</name>
    <dbReference type="NCBI Taxonomy" id="1690039"/>
    <lineage>
        <taxon>Bacteria</taxon>
        <taxon>Pseudomonadati</taxon>
        <taxon>Pseudomonadota</taxon>
        <taxon>Alphaproteobacteria</taxon>
        <taxon>Rhodobacterales</taxon>
        <taxon>Paracoccaceae</taxon>
        <taxon>Pontivivens</taxon>
    </lineage>
</organism>
<evidence type="ECO:0000313" key="6">
    <source>
        <dbReference type="Proteomes" id="UP000220034"/>
    </source>
</evidence>
<evidence type="ECO:0000259" key="4">
    <source>
        <dbReference type="PROSITE" id="PS50043"/>
    </source>
</evidence>
<evidence type="ECO:0000313" key="5">
    <source>
        <dbReference type="EMBL" id="SOH95129.1"/>
    </source>
</evidence>
<keyword evidence="3" id="KW-0804">Transcription</keyword>
<dbReference type="InterPro" id="IPR016032">
    <property type="entry name" value="Sig_transdc_resp-reg_C-effctor"/>
</dbReference>
<name>A0A2C9CXG4_9RHOB</name>
<feature type="domain" description="HTH luxR-type" evidence="4">
    <location>
        <begin position="705"/>
        <end position="770"/>
    </location>
</feature>
<dbReference type="InterPro" id="IPR036388">
    <property type="entry name" value="WH-like_DNA-bd_sf"/>
</dbReference>
<dbReference type="CDD" id="cd06170">
    <property type="entry name" value="LuxR_C_like"/>
    <property type="match status" value="1"/>
</dbReference>
<dbReference type="PROSITE" id="PS50043">
    <property type="entry name" value="HTH_LUXR_2"/>
    <property type="match status" value="1"/>
</dbReference>
<gene>
    <name evidence="5" type="ORF">SAMN06273572_1081</name>
</gene>
<dbReference type="GO" id="GO:0003677">
    <property type="term" value="F:DNA binding"/>
    <property type="evidence" value="ECO:0007669"/>
    <property type="project" value="UniProtKB-KW"/>
</dbReference>
<evidence type="ECO:0000256" key="1">
    <source>
        <dbReference type="ARBA" id="ARBA00023015"/>
    </source>
</evidence>
<dbReference type="SUPFAM" id="SSF52540">
    <property type="entry name" value="P-loop containing nucleoside triphosphate hydrolases"/>
    <property type="match status" value="1"/>
</dbReference>
<dbReference type="GO" id="GO:0006355">
    <property type="term" value="P:regulation of DNA-templated transcription"/>
    <property type="evidence" value="ECO:0007669"/>
    <property type="project" value="InterPro"/>
</dbReference>
<dbReference type="PANTHER" id="PTHR44688:SF16">
    <property type="entry name" value="DNA-BINDING TRANSCRIPTIONAL ACTIVATOR DEVR_DOSR"/>
    <property type="match status" value="1"/>
</dbReference>
<dbReference type="SUPFAM" id="SSF46894">
    <property type="entry name" value="C-terminal effector domain of the bipartite response regulators"/>
    <property type="match status" value="1"/>
</dbReference>
<dbReference type="InterPro" id="IPR027417">
    <property type="entry name" value="P-loop_NTPase"/>
</dbReference>
<dbReference type="Pfam" id="PF00196">
    <property type="entry name" value="GerE"/>
    <property type="match status" value="1"/>
</dbReference>
<sequence>MRISLAHSPADNIARHDLEDRILADDRAVTLICAPAGAGKSHFLRAMADRMGHHVVAGGTPITNAAWIFWDDPTLGAELPALATGQRLIIASRPQSVPAALARGRLYGALLELDGDDLLVPEDMCSAEQWQRSLGWPLLLSPAAQDDALLQDYIATDVFDGTAAQDLWAVLAQSELPDWCRHAVPPLANTADPVGLRLARIVRHAAEGELSQHLSSIGPDTSWLDNEVVRDPMVLCRVMARMIQNGKVAGALVVFDRAGGWTLFYRFGKRAFADLIALFPEDSDEIDVVLSRALLALKEGEVQYAQTVLVHRFGHEIADTLSVVRGIAKFPLKVRIFRILLLMYQDLALTDALLEALFAFATQIRLNDTVLRGTYYNAMLEFLLRLRRYDEAEDAAGRALKAYEQGNVPLLAFYISVHRAVMRLMRGEASAARHDVEAARARLSEIAFESPGDWRLLKLVETILQFEDGDPQALLDFLEHDLDEFSHGEIWPSLVELAVVYGSQVLCEQASTRSALAFLDQWQLYMALNRQFRHLIEVRKAQILQNKGRWGEAALILSPIQAGLDRVWVESAETGFTRLDARDDILLAMSWLRQIAYERPRFVYLDRKLQAMRQNPRLTERQLLSIDVWSAYVARHNRDHGRARGLLLRVFELAARRHSLSVLSEEQIFLSELWADQRMATFLDASGTARAVQRRLEESRHAKTSATARATLTRQELKVLVMLTEGASNKGIARRLGLSEPTVKFHLRNLYRKLAVSRRAEAVATARGLGWVG</sequence>
<keyword evidence="6" id="KW-1185">Reference proteome</keyword>
<evidence type="ECO:0000256" key="3">
    <source>
        <dbReference type="ARBA" id="ARBA00023163"/>
    </source>
</evidence>
<dbReference type="InterPro" id="IPR000792">
    <property type="entry name" value="Tscrpt_reg_LuxR_C"/>
</dbReference>
<dbReference type="OrthoDB" id="8337506at2"/>
<dbReference type="PROSITE" id="PS00622">
    <property type="entry name" value="HTH_LUXR_1"/>
    <property type="match status" value="1"/>
</dbReference>
<dbReference type="PANTHER" id="PTHR44688">
    <property type="entry name" value="DNA-BINDING TRANSCRIPTIONAL ACTIVATOR DEVR_DOSR"/>
    <property type="match status" value="1"/>
</dbReference>
<protein>
    <submittedName>
        <fullName evidence="5">Regulatory protein, luxR family</fullName>
    </submittedName>
</protein>
<keyword evidence="2" id="KW-0238">DNA-binding</keyword>
<reference evidence="6" key="1">
    <citation type="submission" date="2017-09" db="EMBL/GenBank/DDBJ databases">
        <authorList>
            <person name="Varghese N."/>
            <person name="Submissions S."/>
        </authorList>
    </citation>
    <scope>NUCLEOTIDE SEQUENCE [LARGE SCALE GENOMIC DNA]</scope>
    <source>
        <strain evidence="6">C7</strain>
    </source>
</reference>
<dbReference type="SMART" id="SM00421">
    <property type="entry name" value="HTH_LUXR"/>
    <property type="match status" value="1"/>
</dbReference>
<keyword evidence="1" id="KW-0805">Transcription regulation</keyword>
<accession>A0A2C9CXG4</accession>
<dbReference type="Proteomes" id="UP000220034">
    <property type="component" value="Unassembled WGS sequence"/>
</dbReference>
<proteinExistence type="predicted"/>
<evidence type="ECO:0000256" key="2">
    <source>
        <dbReference type="ARBA" id="ARBA00023125"/>
    </source>
</evidence>